<dbReference type="PANTHER" id="PTHR43522">
    <property type="entry name" value="TRANSKETOLASE"/>
    <property type="match status" value="1"/>
</dbReference>
<evidence type="ECO:0000256" key="7">
    <source>
        <dbReference type="ARBA" id="ARBA00023052"/>
    </source>
</evidence>
<comment type="caution">
    <text evidence="10">The sequence shown here is derived from an EMBL/GenBank/DDBJ whole genome shotgun (WGS) entry which is preliminary data.</text>
</comment>
<keyword evidence="5" id="KW-0479">Metal-binding</keyword>
<evidence type="ECO:0000259" key="9">
    <source>
        <dbReference type="SMART" id="SM00861"/>
    </source>
</evidence>
<keyword evidence="6" id="KW-0460">Magnesium</keyword>
<dbReference type="GO" id="GO:0046872">
    <property type="term" value="F:metal ion binding"/>
    <property type="evidence" value="ECO:0007669"/>
    <property type="project" value="UniProtKB-KW"/>
</dbReference>
<dbReference type="EMBL" id="MHKI01000003">
    <property type="protein sequence ID" value="OGY88301.1"/>
    <property type="molecule type" value="Genomic_DNA"/>
</dbReference>
<dbReference type="InterPro" id="IPR033247">
    <property type="entry name" value="Transketolase_fam"/>
</dbReference>
<dbReference type="InterPro" id="IPR005474">
    <property type="entry name" value="Transketolase_N"/>
</dbReference>
<dbReference type="InterPro" id="IPR020826">
    <property type="entry name" value="Transketolase_BS"/>
</dbReference>
<organism evidence="10 11">
    <name type="scientific">Candidatus Kerfeldbacteria bacterium RIFOXYB2_FULL_38_14</name>
    <dbReference type="NCBI Taxonomy" id="1798547"/>
    <lineage>
        <taxon>Bacteria</taxon>
        <taxon>Candidatus Kerfeldiibacteriota</taxon>
    </lineage>
</organism>
<comment type="cofactor">
    <cofactor evidence="1">
        <name>Mg(2+)</name>
        <dbReference type="ChEBI" id="CHEBI:18420"/>
    </cofactor>
</comment>
<dbReference type="InterPro" id="IPR029061">
    <property type="entry name" value="THDP-binding"/>
</dbReference>
<evidence type="ECO:0000256" key="5">
    <source>
        <dbReference type="ARBA" id="ARBA00022723"/>
    </source>
</evidence>
<evidence type="ECO:0000256" key="3">
    <source>
        <dbReference type="ARBA" id="ARBA00007131"/>
    </source>
</evidence>
<comment type="similarity">
    <text evidence="3">Belongs to the transketolase family.</text>
</comment>
<dbReference type="GO" id="GO:0006098">
    <property type="term" value="P:pentose-phosphate shunt"/>
    <property type="evidence" value="ECO:0007669"/>
    <property type="project" value="TreeGrafter"/>
</dbReference>
<dbReference type="CDD" id="cd07033">
    <property type="entry name" value="TPP_PYR_DXS_TK_like"/>
    <property type="match status" value="1"/>
</dbReference>
<dbReference type="Pfam" id="PF00456">
    <property type="entry name" value="Transketolase_N"/>
    <property type="match status" value="1"/>
</dbReference>
<dbReference type="PANTHER" id="PTHR43522:SF2">
    <property type="entry name" value="TRANSKETOLASE 1-RELATED"/>
    <property type="match status" value="1"/>
</dbReference>
<keyword evidence="7" id="KW-0786">Thiamine pyrophosphate</keyword>
<dbReference type="PROSITE" id="PS00802">
    <property type="entry name" value="TRANSKETOLASE_2"/>
    <property type="match status" value="1"/>
</dbReference>
<feature type="domain" description="Transketolase-like pyrimidine-binding" evidence="9">
    <location>
        <begin position="390"/>
        <end position="574"/>
    </location>
</feature>
<dbReference type="SUPFAM" id="SSF52922">
    <property type="entry name" value="TK C-terminal domain-like"/>
    <property type="match status" value="1"/>
</dbReference>
<evidence type="ECO:0000313" key="10">
    <source>
        <dbReference type="EMBL" id="OGY88301.1"/>
    </source>
</evidence>
<gene>
    <name evidence="10" type="ORF">A2319_03895</name>
</gene>
<dbReference type="GO" id="GO:0004802">
    <property type="term" value="F:transketolase activity"/>
    <property type="evidence" value="ECO:0007669"/>
    <property type="project" value="UniProtKB-EC"/>
</dbReference>
<dbReference type="AlphaFoldDB" id="A0A1G2BGI9"/>
<evidence type="ECO:0000256" key="6">
    <source>
        <dbReference type="ARBA" id="ARBA00022842"/>
    </source>
</evidence>
<dbReference type="Gene3D" id="3.40.50.970">
    <property type="match status" value="2"/>
</dbReference>
<comment type="cofactor">
    <cofactor evidence="2">
        <name>thiamine diphosphate</name>
        <dbReference type="ChEBI" id="CHEBI:58937"/>
    </cofactor>
</comment>
<accession>A0A1G2BGI9</accession>
<dbReference type="InterPro" id="IPR005475">
    <property type="entry name" value="Transketolase-like_Pyr-bd"/>
</dbReference>
<evidence type="ECO:0000256" key="4">
    <source>
        <dbReference type="ARBA" id="ARBA00022679"/>
    </source>
</evidence>
<evidence type="ECO:0000313" key="11">
    <source>
        <dbReference type="Proteomes" id="UP000176420"/>
    </source>
</evidence>
<dbReference type="Pfam" id="PF02779">
    <property type="entry name" value="Transket_pyr"/>
    <property type="match status" value="1"/>
</dbReference>
<dbReference type="InterPro" id="IPR009014">
    <property type="entry name" value="Transketo_C/PFOR_II"/>
</dbReference>
<keyword evidence="4" id="KW-0808">Transferase</keyword>
<proteinExistence type="inferred from homology"/>
<dbReference type="GO" id="GO:0005829">
    <property type="term" value="C:cytosol"/>
    <property type="evidence" value="ECO:0007669"/>
    <property type="project" value="TreeGrafter"/>
</dbReference>
<reference evidence="10 11" key="1">
    <citation type="journal article" date="2016" name="Nat. Commun.">
        <title>Thousands of microbial genomes shed light on interconnected biogeochemical processes in an aquifer system.</title>
        <authorList>
            <person name="Anantharaman K."/>
            <person name="Brown C.T."/>
            <person name="Hug L.A."/>
            <person name="Sharon I."/>
            <person name="Castelle C.J."/>
            <person name="Probst A.J."/>
            <person name="Thomas B.C."/>
            <person name="Singh A."/>
            <person name="Wilkins M.J."/>
            <person name="Karaoz U."/>
            <person name="Brodie E.L."/>
            <person name="Williams K.H."/>
            <person name="Hubbard S.S."/>
            <person name="Banfield J.F."/>
        </authorList>
    </citation>
    <scope>NUCLEOTIDE SEQUENCE [LARGE SCALE GENOMIC DNA]</scope>
</reference>
<comment type="catalytic activity">
    <reaction evidence="8">
        <text>D-sedoheptulose 7-phosphate + D-glyceraldehyde 3-phosphate = aldehydo-D-ribose 5-phosphate + D-xylulose 5-phosphate</text>
        <dbReference type="Rhea" id="RHEA:10508"/>
        <dbReference type="ChEBI" id="CHEBI:57483"/>
        <dbReference type="ChEBI" id="CHEBI:57737"/>
        <dbReference type="ChEBI" id="CHEBI:58273"/>
        <dbReference type="ChEBI" id="CHEBI:59776"/>
        <dbReference type="EC" id="2.2.1.1"/>
    </reaction>
</comment>
<evidence type="ECO:0000256" key="1">
    <source>
        <dbReference type="ARBA" id="ARBA00001946"/>
    </source>
</evidence>
<evidence type="ECO:0000256" key="2">
    <source>
        <dbReference type="ARBA" id="ARBA00001964"/>
    </source>
</evidence>
<sequence>MSYLQTEHLNLQEEKLADLPGVDVEKLSALAKILRGLIFATVEAGQSGHPGGSSAKVEQMLALLVSGRFAFDFLDPKNPGRDRVVWSAGHCTPLLHSTQALVYEALKRKGENFQAKDLHAVEAMDLLRFRHFDGPQGHAESIYPLADLCTGASGHGISGAAGLATLYSSCGLKEMKTYVFMGDAECEEGISYEARNIINTLGLKNLVVFLDRNHFGIDGNTDEVVITSYADQWRALGWNVIECDGHNVLAVAHALKKAQEGFSNGSPAVVLAHCIKGKDYGATENSADSHGKPASHEEYVEIMKKLGFNIPGEQGAVDKDIAVVLQALSQDLVDYLSACLAVNKSNLKTAEQLATEMKEALGARPLVSPTAIKRPENLPTELIFTADKPAATRKATQVFFKWLMEQTAFFYAGSGDLAKSILTWDAEQKYGILSRKNLYGRGLRFGIAEQNMAMMSCALTQDILPGGYQAVSVFSSYGVFTSMMANPVRMSLIGNHINPKNKGFFILLAAHDGLETGEDGPTHQGLYWMSLYNAYPGIKVYKPLDANETVEMLFYALEKGEPIALSVARPDTAVFDRTAGIPAARSAVNGAYVFKPYQENGKEKVVLAVCGGQVMANLLEVLEDFTKDYDVKVLAVTSPELFEDLRKNNPEKAQAIFADEERGRVVALHNGWKGFLYPFLLPKDYIDRSIATESYYKSGPPQEVYEVAKLTPQDIKQKIQKALNK</sequence>
<dbReference type="SUPFAM" id="SSF52518">
    <property type="entry name" value="Thiamin diphosphate-binding fold (THDP-binding)"/>
    <property type="match status" value="2"/>
</dbReference>
<evidence type="ECO:0000256" key="8">
    <source>
        <dbReference type="ARBA" id="ARBA00049473"/>
    </source>
</evidence>
<dbReference type="Gene3D" id="3.40.50.920">
    <property type="match status" value="1"/>
</dbReference>
<name>A0A1G2BGI9_9BACT</name>
<dbReference type="SMART" id="SM00861">
    <property type="entry name" value="Transket_pyr"/>
    <property type="match status" value="1"/>
</dbReference>
<dbReference type="Proteomes" id="UP000176420">
    <property type="component" value="Unassembled WGS sequence"/>
</dbReference>
<protein>
    <recommendedName>
        <fullName evidence="9">Transketolase-like pyrimidine-binding domain-containing protein</fullName>
    </recommendedName>
</protein>